<dbReference type="InterPro" id="IPR015413">
    <property type="entry name" value="Methionyl/Leucyl_tRNA_Synth"/>
</dbReference>
<dbReference type="EMBL" id="JAHVXZ010000006">
    <property type="protein sequence ID" value="MBW1258021.1"/>
    <property type="molecule type" value="Genomic_DNA"/>
</dbReference>
<evidence type="ECO:0000259" key="11">
    <source>
        <dbReference type="Pfam" id="PF00133"/>
    </source>
</evidence>
<dbReference type="InterPro" id="IPR009080">
    <property type="entry name" value="tRNAsynth_Ia_anticodon-bd"/>
</dbReference>
<dbReference type="Pfam" id="PF13603">
    <property type="entry name" value="tRNA-synt_1_2"/>
    <property type="match status" value="1"/>
</dbReference>
<dbReference type="CDD" id="cd07958">
    <property type="entry name" value="Anticodon_Ia_Leu_BEm"/>
    <property type="match status" value="1"/>
</dbReference>
<evidence type="ECO:0000256" key="5">
    <source>
        <dbReference type="ARBA" id="ARBA00022840"/>
    </source>
</evidence>
<name>A0ABS6VG22_9GAMM</name>
<dbReference type="Gene3D" id="1.10.730.10">
    <property type="entry name" value="Isoleucyl-tRNA Synthetase, Domain 1"/>
    <property type="match status" value="1"/>
</dbReference>
<evidence type="ECO:0000256" key="8">
    <source>
        <dbReference type="ARBA" id="ARBA00047469"/>
    </source>
</evidence>
<evidence type="ECO:0000256" key="2">
    <source>
        <dbReference type="ARBA" id="ARBA00022490"/>
    </source>
</evidence>
<dbReference type="PROSITE" id="PS00178">
    <property type="entry name" value="AA_TRNA_LIGASE_I"/>
    <property type="match status" value="1"/>
</dbReference>
<dbReference type="SUPFAM" id="SSF47323">
    <property type="entry name" value="Anticodon-binding domain of a subclass of class I aminoacyl-tRNA synthetases"/>
    <property type="match status" value="1"/>
</dbReference>
<dbReference type="Gene3D" id="3.40.50.620">
    <property type="entry name" value="HUPs"/>
    <property type="match status" value="2"/>
</dbReference>
<dbReference type="Proteomes" id="UP001197236">
    <property type="component" value="Unassembled WGS sequence"/>
</dbReference>
<keyword evidence="7 9" id="KW-0030">Aminoacyl-tRNA synthetase</keyword>
<organism evidence="15 16">
    <name type="scientific">Pantoea allii</name>
    <dbReference type="NCBI Taxonomy" id="574096"/>
    <lineage>
        <taxon>Bacteria</taxon>
        <taxon>Pseudomonadati</taxon>
        <taxon>Pseudomonadota</taxon>
        <taxon>Gammaproteobacteria</taxon>
        <taxon>Enterobacterales</taxon>
        <taxon>Erwiniaceae</taxon>
        <taxon>Pantoea</taxon>
    </lineage>
</organism>
<evidence type="ECO:0000259" key="13">
    <source>
        <dbReference type="Pfam" id="PF09334"/>
    </source>
</evidence>
<dbReference type="RefSeq" id="WP_145393795.1">
    <property type="nucleotide sequence ID" value="NZ_JAHVXU010000004.1"/>
</dbReference>
<dbReference type="Gene3D" id="3.10.20.590">
    <property type="match status" value="1"/>
</dbReference>
<comment type="similarity">
    <text evidence="1 9 10">Belongs to the class-I aminoacyl-tRNA synthetase family.</text>
</comment>
<comment type="catalytic activity">
    <reaction evidence="8 9">
        <text>tRNA(Leu) + L-leucine + ATP = L-leucyl-tRNA(Leu) + AMP + diphosphate</text>
        <dbReference type="Rhea" id="RHEA:11688"/>
        <dbReference type="Rhea" id="RHEA-COMP:9613"/>
        <dbReference type="Rhea" id="RHEA-COMP:9622"/>
        <dbReference type="ChEBI" id="CHEBI:30616"/>
        <dbReference type="ChEBI" id="CHEBI:33019"/>
        <dbReference type="ChEBI" id="CHEBI:57427"/>
        <dbReference type="ChEBI" id="CHEBI:78442"/>
        <dbReference type="ChEBI" id="CHEBI:78494"/>
        <dbReference type="ChEBI" id="CHEBI:456215"/>
        <dbReference type="EC" id="6.1.1.4"/>
    </reaction>
</comment>
<evidence type="ECO:0000256" key="1">
    <source>
        <dbReference type="ARBA" id="ARBA00005594"/>
    </source>
</evidence>
<dbReference type="CDD" id="cd00812">
    <property type="entry name" value="LeuRS_core"/>
    <property type="match status" value="1"/>
</dbReference>
<dbReference type="GO" id="GO:0004823">
    <property type="term" value="F:leucine-tRNA ligase activity"/>
    <property type="evidence" value="ECO:0007669"/>
    <property type="project" value="UniProtKB-EC"/>
</dbReference>
<feature type="domain" description="Methionyl/Leucyl tRNA synthetase" evidence="13">
    <location>
        <begin position="39"/>
        <end position="182"/>
    </location>
</feature>
<sequence length="860" mass="96549">MQEQYRPEEIESRVQQQWDEDETFKVTEQEGKEKYYCLSMLPYPSGRLHMGHVRNYTIGDVIARYQRMLGKNVLQPIGWDAFGLPAEGAAVKNNTAPAPWTYDNIAYMKNQLKLLGFGYDWSRELATCQPEYYRWEQWFFTKLYEKGLVYKKTSAVNWCPNDQTVLANEQVIDGCCWRCDTKVERKEIPQWFIKITDYAEELLNDLDTLEEWPEQVKTMQRNWIGRSEGVEITFDVADSNENVTVYTTRPDTFYGATYVAVAAGHPLALQASASNPALADFIAECRNTKVAEADMATMEKKGMATGLFAVHPLTGEPVPVWVANFVLMEYGTGAVMAVPAHDQRDWEFATKYDLPIKPVILNLDGSEPDVSAAAMTDKGVLFNSAECSGLDHSAGFNAIADALAAKGVGVRKVNYRLRDWGVSRQRYWGAPIPMVTLEDGTVMPTPEDQLPVILPEDVVMDGITSPIKADPEWAKTTVNGQPALRETDTFDTFMESSWYYARYTCADYKDGMLDPAAANYWLPVDQYVGGIEHAIMHLMYFRFFHKLLRDAGLVNSNEPAKRLLCQGMVLADAFYYLGVNGERNWVSPVDVTVDRDEKGRIVKAVDTQGRDVIYAGMSKMSKSKNNGIDPQLMVERYGADTVRLFMMFASPADMTLEWQESGVEGANRFLKRVWKLAYDHSQKGATVALDVASLNDDQKALRRDLHKTIAKVSDDIGRRQTFNTAIAAVMELMNKLARAPQDSEQDRALMQEALLAVTRLLYPFTPHACYVLWQTLGGEGTIDNAEWPVADDAAMVEDSLLVVVQVNGKVRGKITVPADATQEQVQARAAEEPLVAKYLDGVSIRKVIYVPGKLLNLVVG</sequence>
<keyword evidence="6 9" id="KW-0648">Protein biosynthesis</keyword>
<feature type="short sequence motif" description="'KMSKS' region" evidence="9">
    <location>
        <begin position="619"/>
        <end position="623"/>
    </location>
</feature>
<dbReference type="InterPro" id="IPR014729">
    <property type="entry name" value="Rossmann-like_a/b/a_fold"/>
</dbReference>
<dbReference type="PANTHER" id="PTHR43740">
    <property type="entry name" value="LEUCYL-TRNA SYNTHETASE"/>
    <property type="match status" value="1"/>
</dbReference>
<evidence type="ECO:0000256" key="3">
    <source>
        <dbReference type="ARBA" id="ARBA00022598"/>
    </source>
</evidence>
<dbReference type="SUPFAM" id="SSF50677">
    <property type="entry name" value="ValRS/IleRS/LeuRS editing domain"/>
    <property type="match status" value="1"/>
</dbReference>
<comment type="subcellular location">
    <subcellularLocation>
        <location evidence="9">Cytoplasm</location>
    </subcellularLocation>
</comment>
<dbReference type="Gene3D" id="2.20.28.290">
    <property type="match status" value="1"/>
</dbReference>
<dbReference type="InterPro" id="IPR001412">
    <property type="entry name" value="aa-tRNA-synth_I_CS"/>
</dbReference>
<feature type="short sequence motif" description="'HIGH' region" evidence="9">
    <location>
        <begin position="42"/>
        <end position="52"/>
    </location>
</feature>
<dbReference type="InterPro" id="IPR013155">
    <property type="entry name" value="M/V/L/I-tRNA-synth_anticd-bd"/>
</dbReference>
<dbReference type="HAMAP" id="MF_00049_B">
    <property type="entry name" value="Leu_tRNA_synth_B"/>
    <property type="match status" value="1"/>
</dbReference>
<dbReference type="NCBIfam" id="TIGR00396">
    <property type="entry name" value="leuS_bact"/>
    <property type="match status" value="1"/>
</dbReference>
<dbReference type="Gene3D" id="3.90.740.10">
    <property type="entry name" value="Valyl/Leucyl/Isoleucyl-tRNA synthetase, editing domain"/>
    <property type="match status" value="1"/>
</dbReference>
<dbReference type="Pfam" id="PF00133">
    <property type="entry name" value="tRNA-synt_1"/>
    <property type="match status" value="2"/>
</dbReference>
<evidence type="ECO:0000259" key="14">
    <source>
        <dbReference type="Pfam" id="PF13603"/>
    </source>
</evidence>
<dbReference type="InterPro" id="IPR009008">
    <property type="entry name" value="Val/Leu/Ile-tRNA-synth_edit"/>
</dbReference>
<evidence type="ECO:0000313" key="15">
    <source>
        <dbReference type="EMBL" id="MBW1258021.1"/>
    </source>
</evidence>
<evidence type="ECO:0000256" key="6">
    <source>
        <dbReference type="ARBA" id="ARBA00022917"/>
    </source>
</evidence>
<comment type="caution">
    <text evidence="15">The sequence shown here is derived from an EMBL/GenBank/DDBJ whole genome shotgun (WGS) entry which is preliminary data.</text>
</comment>
<evidence type="ECO:0000313" key="16">
    <source>
        <dbReference type="Proteomes" id="UP001197236"/>
    </source>
</evidence>
<feature type="domain" description="Aminoacyl-tRNA synthetase class Ia" evidence="11">
    <location>
        <begin position="417"/>
        <end position="572"/>
    </location>
</feature>
<dbReference type="InterPro" id="IPR002300">
    <property type="entry name" value="aa-tRNA-synth_Ia"/>
</dbReference>
<feature type="domain" description="Leucyl-tRNA synthetase editing" evidence="14">
    <location>
        <begin position="221"/>
        <end position="403"/>
    </location>
</feature>
<accession>A0ABS6VG22</accession>
<dbReference type="Pfam" id="PF09334">
    <property type="entry name" value="tRNA-synt_1g"/>
    <property type="match status" value="1"/>
</dbReference>
<proteinExistence type="inferred from homology"/>
<dbReference type="EC" id="6.1.1.4" evidence="9"/>
<keyword evidence="2 9" id="KW-0963">Cytoplasm</keyword>
<evidence type="ECO:0000259" key="12">
    <source>
        <dbReference type="Pfam" id="PF08264"/>
    </source>
</evidence>
<dbReference type="Pfam" id="PF08264">
    <property type="entry name" value="Anticodon_1"/>
    <property type="match status" value="1"/>
</dbReference>
<feature type="binding site" evidence="9">
    <location>
        <position position="622"/>
    </location>
    <ligand>
        <name>ATP</name>
        <dbReference type="ChEBI" id="CHEBI:30616"/>
    </ligand>
</feature>
<keyword evidence="5 9" id="KW-0067">ATP-binding</keyword>
<evidence type="ECO:0000256" key="9">
    <source>
        <dbReference type="HAMAP-Rule" id="MF_00049"/>
    </source>
</evidence>
<dbReference type="InterPro" id="IPR025709">
    <property type="entry name" value="Leu_tRNA-synth_edit"/>
</dbReference>
<protein>
    <recommendedName>
        <fullName evidence="9">Leucine--tRNA ligase</fullName>
        <ecNumber evidence="9">6.1.1.4</ecNumber>
    </recommendedName>
    <alternativeName>
        <fullName evidence="9">Leucyl-tRNA synthetase</fullName>
        <shortName evidence="9">LeuRS</shortName>
    </alternativeName>
</protein>
<keyword evidence="16" id="KW-1185">Reference proteome</keyword>
<evidence type="ECO:0000256" key="10">
    <source>
        <dbReference type="RuleBase" id="RU363035"/>
    </source>
</evidence>
<feature type="domain" description="Methionyl/Valyl/Leucyl/Isoleucyl-tRNA synthetase anticodon-binding" evidence="12">
    <location>
        <begin position="699"/>
        <end position="823"/>
    </location>
</feature>
<evidence type="ECO:0000256" key="4">
    <source>
        <dbReference type="ARBA" id="ARBA00022741"/>
    </source>
</evidence>
<dbReference type="InterPro" id="IPR002302">
    <property type="entry name" value="Leu-tRNA-ligase"/>
</dbReference>
<gene>
    <name evidence="9 15" type="primary">leuS</name>
    <name evidence="15" type="ORF">KYI95_12610</name>
</gene>
<feature type="domain" description="Aminoacyl-tRNA synthetase class Ia" evidence="11">
    <location>
        <begin position="618"/>
        <end position="652"/>
    </location>
</feature>
<keyword evidence="4 9" id="KW-0547">Nucleotide-binding</keyword>
<keyword evidence="3 9" id="KW-0436">Ligase</keyword>
<dbReference type="PANTHER" id="PTHR43740:SF2">
    <property type="entry name" value="LEUCINE--TRNA LIGASE, MITOCHONDRIAL"/>
    <property type="match status" value="1"/>
</dbReference>
<dbReference type="PRINTS" id="PR00985">
    <property type="entry name" value="TRNASYNTHLEU"/>
</dbReference>
<evidence type="ECO:0000256" key="7">
    <source>
        <dbReference type="ARBA" id="ARBA00023146"/>
    </source>
</evidence>
<dbReference type="SUPFAM" id="SSF52374">
    <property type="entry name" value="Nucleotidylyl transferase"/>
    <property type="match status" value="1"/>
</dbReference>
<reference evidence="15 16" key="1">
    <citation type="submission" date="2021-07" db="EMBL/GenBank/DDBJ databases">
        <title>A novel phosphonate cluster across the Pantoea species complex is important for pathogenicity in onion.</title>
        <authorList>
            <person name="Zhao M."/>
            <person name="Stice S."/>
            <person name="Shin G.Y."/>
            <person name="Coutinho T."/>
            <person name="Gitaitis R."/>
            <person name="Kvitko B."/>
            <person name="Dutta B."/>
        </authorList>
    </citation>
    <scope>NUCLEOTIDE SEQUENCE [LARGE SCALE GENOMIC DNA]</scope>
    <source>
        <strain evidence="15 16">BD 382</strain>
    </source>
</reference>